<name>A0A6G0TZC4_APHGL</name>
<evidence type="ECO:0000313" key="1">
    <source>
        <dbReference type="EMBL" id="KAE9541705.1"/>
    </source>
</evidence>
<dbReference type="AlphaFoldDB" id="A0A6G0TZC4"/>
<organism evidence="1 2">
    <name type="scientific">Aphis glycines</name>
    <name type="common">Soybean aphid</name>
    <dbReference type="NCBI Taxonomy" id="307491"/>
    <lineage>
        <taxon>Eukaryota</taxon>
        <taxon>Metazoa</taxon>
        <taxon>Ecdysozoa</taxon>
        <taxon>Arthropoda</taxon>
        <taxon>Hexapoda</taxon>
        <taxon>Insecta</taxon>
        <taxon>Pterygota</taxon>
        <taxon>Neoptera</taxon>
        <taxon>Paraneoptera</taxon>
        <taxon>Hemiptera</taxon>
        <taxon>Sternorrhyncha</taxon>
        <taxon>Aphidomorpha</taxon>
        <taxon>Aphidoidea</taxon>
        <taxon>Aphididae</taxon>
        <taxon>Aphidini</taxon>
        <taxon>Aphis</taxon>
        <taxon>Aphis</taxon>
    </lineage>
</organism>
<proteinExistence type="predicted"/>
<comment type="caution">
    <text evidence="1">The sequence shown here is derived from an EMBL/GenBank/DDBJ whole genome shotgun (WGS) entry which is preliminary data.</text>
</comment>
<sequence>MRMHNVLKNCSHENHIRILHALYFKNVIPNRGIDVSGKKNHIHFIYNIKTFNLIFKYNSPHISTKPSSCSWIRLILPYERAISLIRRLFCNFLYYSVRHNQFSRQGVSGSVALSVPGSAGNAGVDPSILGVSVAAVRLTELVACIFLFAFLVSDLIIVLRKQDGEENKNHGVVNASTKCNSFVLDTIDKVFKYGDTNCEETVKKWLHSVMSSCDYFMKYDNKKICVGTTKHWYVHGYC</sequence>
<keyword evidence="2" id="KW-1185">Reference proteome</keyword>
<reference evidence="1 2" key="1">
    <citation type="submission" date="2019-08" db="EMBL/GenBank/DDBJ databases">
        <title>The genome of the soybean aphid Biotype 1, its phylome, world population structure and adaptation to the North American continent.</title>
        <authorList>
            <person name="Giordano R."/>
            <person name="Donthu R.K."/>
            <person name="Hernandez A.G."/>
            <person name="Wright C.L."/>
            <person name="Zimin A.V."/>
        </authorList>
    </citation>
    <scope>NUCLEOTIDE SEQUENCE [LARGE SCALE GENOMIC DNA]</scope>
    <source>
        <tissue evidence="1">Whole aphids</tissue>
    </source>
</reference>
<gene>
    <name evidence="1" type="ORF">AGLY_003696</name>
</gene>
<accession>A0A6G0TZC4</accession>
<dbReference type="Proteomes" id="UP000475862">
    <property type="component" value="Unassembled WGS sequence"/>
</dbReference>
<evidence type="ECO:0000313" key="2">
    <source>
        <dbReference type="Proteomes" id="UP000475862"/>
    </source>
</evidence>
<dbReference type="EMBL" id="VYZN01000012">
    <property type="protein sequence ID" value="KAE9541705.1"/>
    <property type="molecule type" value="Genomic_DNA"/>
</dbReference>
<protein>
    <submittedName>
        <fullName evidence="1">Uncharacterized protein</fullName>
    </submittedName>
</protein>